<organism evidence="6 7">
    <name type="scientific">Pseudonocardia thermophila</name>
    <dbReference type="NCBI Taxonomy" id="1848"/>
    <lineage>
        <taxon>Bacteria</taxon>
        <taxon>Bacillati</taxon>
        <taxon>Actinomycetota</taxon>
        <taxon>Actinomycetes</taxon>
        <taxon>Pseudonocardiales</taxon>
        <taxon>Pseudonocardiaceae</taxon>
        <taxon>Pseudonocardia</taxon>
    </lineage>
</organism>
<reference evidence="6 7" key="1">
    <citation type="submission" date="2016-11" db="EMBL/GenBank/DDBJ databases">
        <authorList>
            <person name="Jaros S."/>
            <person name="Januszkiewicz K."/>
            <person name="Wedrychowicz H."/>
        </authorList>
    </citation>
    <scope>NUCLEOTIDE SEQUENCE [LARGE SCALE GENOMIC DNA]</scope>
    <source>
        <strain evidence="6 7">DSM 43832</strain>
    </source>
</reference>
<dbReference type="GO" id="GO:0000976">
    <property type="term" value="F:transcription cis-regulatory region binding"/>
    <property type="evidence" value="ECO:0007669"/>
    <property type="project" value="TreeGrafter"/>
</dbReference>
<dbReference type="InterPro" id="IPR041490">
    <property type="entry name" value="KstR2_TetR_C"/>
</dbReference>
<dbReference type="SUPFAM" id="SSF46689">
    <property type="entry name" value="Homeodomain-like"/>
    <property type="match status" value="1"/>
</dbReference>
<dbReference type="RefSeq" id="WP_073457453.1">
    <property type="nucleotide sequence ID" value="NZ_FRAP01000009.1"/>
</dbReference>
<keyword evidence="7" id="KW-1185">Reference proteome</keyword>
<accession>A0A1M6U5M8</accession>
<evidence type="ECO:0000313" key="7">
    <source>
        <dbReference type="Proteomes" id="UP000184363"/>
    </source>
</evidence>
<feature type="domain" description="HTH tetR-type" evidence="5">
    <location>
        <begin position="15"/>
        <end position="75"/>
    </location>
</feature>
<dbReference type="SUPFAM" id="SSF48498">
    <property type="entry name" value="Tetracyclin repressor-like, C-terminal domain"/>
    <property type="match status" value="1"/>
</dbReference>
<dbReference type="GO" id="GO:0003700">
    <property type="term" value="F:DNA-binding transcription factor activity"/>
    <property type="evidence" value="ECO:0007669"/>
    <property type="project" value="TreeGrafter"/>
</dbReference>
<dbReference type="InterPro" id="IPR001647">
    <property type="entry name" value="HTH_TetR"/>
</dbReference>
<dbReference type="PANTHER" id="PTHR30055:SF240">
    <property type="entry name" value="HTH-TYPE TRANSCRIPTIONAL REGULATOR ACRR"/>
    <property type="match status" value="1"/>
</dbReference>
<dbReference type="EMBL" id="FRAP01000009">
    <property type="protein sequence ID" value="SHK64459.1"/>
    <property type="molecule type" value="Genomic_DNA"/>
</dbReference>
<protein>
    <submittedName>
        <fullName evidence="6">Transcriptional regulator, TetR family</fullName>
    </submittedName>
</protein>
<dbReference type="PRINTS" id="PR00455">
    <property type="entry name" value="HTHTETR"/>
</dbReference>
<dbReference type="STRING" id="1848.SAMN05443637_109147"/>
<dbReference type="OrthoDB" id="5243387at2"/>
<proteinExistence type="predicted"/>
<evidence type="ECO:0000259" key="5">
    <source>
        <dbReference type="PROSITE" id="PS50977"/>
    </source>
</evidence>
<evidence type="ECO:0000256" key="1">
    <source>
        <dbReference type="ARBA" id="ARBA00023015"/>
    </source>
</evidence>
<name>A0A1M6U5M8_PSETH</name>
<sequence>MEQLGPEAISDARAQWRRRQIVDAASRLLERTDFHSMSMQELAKEAGVSVGLIYQYVPSKEDVLLLLFLDILEAYRREVPEAMAGVEDLVERLVAGFRAYSTVMAERRFLTVLGYRESKSLDVAGRRRTQELEVETIELLAATVREGIEAGMFIEVNAELIAYDLVALAQSWALKYWFLHKRFTFESYVTHQLQLFLTAIFTEQGAREYPQYVIGAPITEE</sequence>
<evidence type="ECO:0000256" key="2">
    <source>
        <dbReference type="ARBA" id="ARBA00023125"/>
    </source>
</evidence>
<keyword evidence="1" id="KW-0805">Transcription regulation</keyword>
<dbReference type="PANTHER" id="PTHR30055">
    <property type="entry name" value="HTH-TYPE TRANSCRIPTIONAL REGULATOR RUTR"/>
    <property type="match status" value="1"/>
</dbReference>
<dbReference type="Gene3D" id="1.10.357.10">
    <property type="entry name" value="Tetracycline Repressor, domain 2"/>
    <property type="match status" value="1"/>
</dbReference>
<gene>
    <name evidence="6" type="ORF">SAMN05443637_109147</name>
</gene>
<keyword evidence="3" id="KW-0804">Transcription</keyword>
<dbReference type="InterPro" id="IPR036271">
    <property type="entry name" value="Tet_transcr_reg_TetR-rel_C_sf"/>
</dbReference>
<dbReference type="InterPro" id="IPR050109">
    <property type="entry name" value="HTH-type_TetR-like_transc_reg"/>
</dbReference>
<keyword evidence="2 4" id="KW-0238">DNA-binding</keyword>
<dbReference type="Proteomes" id="UP000184363">
    <property type="component" value="Unassembled WGS sequence"/>
</dbReference>
<dbReference type="PROSITE" id="PS50977">
    <property type="entry name" value="HTH_TETR_2"/>
    <property type="match status" value="1"/>
</dbReference>
<dbReference type="InterPro" id="IPR009057">
    <property type="entry name" value="Homeodomain-like_sf"/>
</dbReference>
<dbReference type="Gene3D" id="1.10.10.60">
    <property type="entry name" value="Homeodomain-like"/>
    <property type="match status" value="1"/>
</dbReference>
<dbReference type="Pfam" id="PF00440">
    <property type="entry name" value="TetR_N"/>
    <property type="match status" value="1"/>
</dbReference>
<evidence type="ECO:0000256" key="4">
    <source>
        <dbReference type="PROSITE-ProRule" id="PRU00335"/>
    </source>
</evidence>
<dbReference type="AlphaFoldDB" id="A0A1M6U5M8"/>
<dbReference type="Pfam" id="PF17932">
    <property type="entry name" value="TetR_C_24"/>
    <property type="match status" value="1"/>
</dbReference>
<evidence type="ECO:0000313" key="6">
    <source>
        <dbReference type="EMBL" id="SHK64459.1"/>
    </source>
</evidence>
<evidence type="ECO:0000256" key="3">
    <source>
        <dbReference type="ARBA" id="ARBA00023163"/>
    </source>
</evidence>
<feature type="DNA-binding region" description="H-T-H motif" evidence="4">
    <location>
        <begin position="38"/>
        <end position="57"/>
    </location>
</feature>